<dbReference type="EC" id="2.6.1.-" evidence="6"/>
<organism evidence="9 10">
    <name type="scientific">candidate division CPR3 bacterium GW2011_GWF2_35_18</name>
    <dbReference type="NCBI Taxonomy" id="1618350"/>
    <lineage>
        <taxon>Bacteria</taxon>
        <taxon>Bacteria division CPR3</taxon>
    </lineage>
</organism>
<comment type="similarity">
    <text evidence="2 6">Belongs to the class-I pyridoxal-phosphate-dependent aminotransferase family.</text>
</comment>
<dbReference type="InterPro" id="IPR050596">
    <property type="entry name" value="AspAT/PAT-like"/>
</dbReference>
<evidence type="ECO:0000256" key="3">
    <source>
        <dbReference type="ARBA" id="ARBA00022576"/>
    </source>
</evidence>
<dbReference type="GO" id="GO:0008483">
    <property type="term" value="F:transaminase activity"/>
    <property type="evidence" value="ECO:0007669"/>
    <property type="project" value="UniProtKB-KW"/>
</dbReference>
<dbReference type="EMBL" id="LBQB01000007">
    <property type="protein sequence ID" value="KKP69354.1"/>
    <property type="molecule type" value="Genomic_DNA"/>
</dbReference>
<accession>A0A0G0BIP2</accession>
<dbReference type="InterPro" id="IPR004839">
    <property type="entry name" value="Aminotransferase_I/II_large"/>
</dbReference>
<keyword evidence="7" id="KW-0812">Transmembrane</keyword>
<dbReference type="InterPro" id="IPR015421">
    <property type="entry name" value="PyrdxlP-dep_Trfase_major"/>
</dbReference>
<evidence type="ECO:0000313" key="9">
    <source>
        <dbReference type="EMBL" id="KKP69354.1"/>
    </source>
</evidence>
<keyword evidence="7" id="KW-0472">Membrane</keyword>
<dbReference type="Pfam" id="PF00155">
    <property type="entry name" value="Aminotran_1_2"/>
    <property type="match status" value="1"/>
</dbReference>
<keyword evidence="3 6" id="KW-0032">Aminotransferase</keyword>
<dbReference type="GO" id="GO:0030170">
    <property type="term" value="F:pyridoxal phosphate binding"/>
    <property type="evidence" value="ECO:0007669"/>
    <property type="project" value="InterPro"/>
</dbReference>
<dbReference type="CDD" id="cd00609">
    <property type="entry name" value="AAT_like"/>
    <property type="match status" value="1"/>
</dbReference>
<dbReference type="PANTHER" id="PTHR46383:SF1">
    <property type="entry name" value="ASPARTATE AMINOTRANSFERASE"/>
    <property type="match status" value="1"/>
</dbReference>
<evidence type="ECO:0000256" key="2">
    <source>
        <dbReference type="ARBA" id="ARBA00007441"/>
    </source>
</evidence>
<feature type="domain" description="Aminotransferase class I/classII large" evidence="8">
    <location>
        <begin position="30"/>
        <end position="384"/>
    </location>
</feature>
<evidence type="ECO:0000259" key="8">
    <source>
        <dbReference type="Pfam" id="PF00155"/>
    </source>
</evidence>
<dbReference type="STRING" id="1618350.UR67_C0007G0059"/>
<evidence type="ECO:0000256" key="1">
    <source>
        <dbReference type="ARBA" id="ARBA00001933"/>
    </source>
</evidence>
<dbReference type="Gene3D" id="3.90.1150.10">
    <property type="entry name" value="Aspartate Aminotransferase, domain 1"/>
    <property type="match status" value="1"/>
</dbReference>
<gene>
    <name evidence="9" type="ORF">UR67_C0007G0059</name>
</gene>
<dbReference type="InterPro" id="IPR004838">
    <property type="entry name" value="NHTrfase_class1_PyrdxlP-BS"/>
</dbReference>
<comment type="caution">
    <text evidence="9">The sequence shown here is derived from an EMBL/GenBank/DDBJ whole genome shotgun (WGS) entry which is preliminary data.</text>
</comment>
<keyword evidence="5" id="KW-0663">Pyridoxal phosphate</keyword>
<proteinExistence type="inferred from homology"/>
<evidence type="ECO:0000256" key="7">
    <source>
        <dbReference type="SAM" id="Phobius"/>
    </source>
</evidence>
<dbReference type="InterPro" id="IPR015424">
    <property type="entry name" value="PyrdxlP-dep_Trfase"/>
</dbReference>
<keyword evidence="7" id="KW-1133">Transmembrane helix</keyword>
<dbReference type="PATRIC" id="fig|1618350.3.peg.941"/>
<dbReference type="GO" id="GO:0006520">
    <property type="term" value="P:amino acid metabolic process"/>
    <property type="evidence" value="ECO:0007669"/>
    <property type="project" value="InterPro"/>
</dbReference>
<dbReference type="PANTHER" id="PTHR46383">
    <property type="entry name" value="ASPARTATE AMINOTRANSFERASE"/>
    <property type="match status" value="1"/>
</dbReference>
<keyword evidence="4 6" id="KW-0808">Transferase</keyword>
<dbReference type="Proteomes" id="UP000034581">
    <property type="component" value="Unassembled WGS sequence"/>
</dbReference>
<protein>
    <recommendedName>
        <fullName evidence="6">Aminotransferase</fullName>
        <ecNumber evidence="6">2.6.1.-</ecNumber>
    </recommendedName>
</protein>
<evidence type="ECO:0000313" key="10">
    <source>
        <dbReference type="Proteomes" id="UP000034581"/>
    </source>
</evidence>
<name>A0A0G0BIP2_UNCC3</name>
<dbReference type="InterPro" id="IPR015422">
    <property type="entry name" value="PyrdxlP-dep_Trfase_small"/>
</dbReference>
<evidence type="ECO:0000256" key="6">
    <source>
        <dbReference type="RuleBase" id="RU000481"/>
    </source>
</evidence>
<dbReference type="AlphaFoldDB" id="A0A0G0BIP2"/>
<dbReference type="Gene3D" id="3.40.640.10">
    <property type="entry name" value="Type I PLP-dependent aspartate aminotransferase-like (Major domain)"/>
    <property type="match status" value="1"/>
</dbReference>
<feature type="transmembrane region" description="Helical" evidence="7">
    <location>
        <begin position="94"/>
        <end position="112"/>
    </location>
</feature>
<comment type="cofactor">
    <cofactor evidence="1 6">
        <name>pyridoxal 5'-phosphate</name>
        <dbReference type="ChEBI" id="CHEBI:597326"/>
    </cofactor>
</comment>
<reference evidence="9 10" key="1">
    <citation type="journal article" date="2015" name="Nature">
        <title>rRNA introns, odd ribosomes, and small enigmatic genomes across a large radiation of phyla.</title>
        <authorList>
            <person name="Brown C.T."/>
            <person name="Hug L.A."/>
            <person name="Thomas B.C."/>
            <person name="Sharon I."/>
            <person name="Castelle C.J."/>
            <person name="Singh A."/>
            <person name="Wilkins M.J."/>
            <person name="Williams K.H."/>
            <person name="Banfield J.F."/>
        </authorList>
    </citation>
    <scope>NUCLEOTIDE SEQUENCE [LARGE SCALE GENOMIC DNA]</scope>
</reference>
<sequence length="394" mass="44862">MTNYNFTHRVQDVPNSGIGFMMRYASKYDDVVSLGQGTPLFPTPSFIYDELYKKSKSDPTIGQYSSAKIEKELKNLIVKNIEKKYNFTPDLSEIYLTVGGIGGLFAALMAFVEKDDEVIYFDPSYPLHLSQIYLTQGKPVFVSLIEKKGWQIDLEKLEKSITPKTKVIILTNPNNPTGTVLSEQEVKKIAEIVLKHNLILILDEAYEFLTYEKKLFSPLKLPELRNNIVLCKSFSKEFAMTGWRIGYVYSHKEIVSKISNVHTYFAISPATTSMIAVITALSDPRGDKAMQEFKEKFTESRKAICERLDKLPKLFSYHKPDGAYYIFAKYLNFKMDSFEFAKKLIDEAKVITIPGSTGGPSGEGHIRMSFAADTKLIHQAFDRIDRFAQKYGQK</sequence>
<dbReference type="SUPFAM" id="SSF53383">
    <property type="entry name" value="PLP-dependent transferases"/>
    <property type="match status" value="1"/>
</dbReference>
<dbReference type="PROSITE" id="PS00105">
    <property type="entry name" value="AA_TRANSFER_CLASS_1"/>
    <property type="match status" value="1"/>
</dbReference>
<evidence type="ECO:0000256" key="4">
    <source>
        <dbReference type="ARBA" id="ARBA00022679"/>
    </source>
</evidence>
<evidence type="ECO:0000256" key="5">
    <source>
        <dbReference type="ARBA" id="ARBA00022898"/>
    </source>
</evidence>